<proteinExistence type="predicted"/>
<keyword evidence="3" id="KW-1185">Reference proteome</keyword>
<reference evidence="2 3" key="1">
    <citation type="submission" date="2018-05" db="EMBL/GenBank/DDBJ databases">
        <title>Polaribacter aquimarinus sp. nov., isolated from sediment in a sediment of sea.</title>
        <authorList>
            <person name="Lu D."/>
        </authorList>
    </citation>
    <scope>NUCLEOTIDE SEQUENCE [LARGE SCALE GENOMIC DNA]</scope>
    <source>
        <strain evidence="2 3">ZY113</strain>
    </source>
</reference>
<gene>
    <name evidence="2" type="ORF">DIS07_14315</name>
</gene>
<keyword evidence="1" id="KW-1133">Transmembrane helix</keyword>
<name>A0A2U2J723_9FLAO</name>
<sequence length="67" mass="8343">MNKIWKFFQYGYLMVAFICLIEGIVRWSSDRSRSYLFLGFSFFITLVFFFKRHFRKKVEKRNNQNKN</sequence>
<dbReference type="OrthoDB" id="1151040at2"/>
<comment type="caution">
    <text evidence="2">The sequence shown here is derived from an EMBL/GenBank/DDBJ whole genome shotgun (WGS) entry which is preliminary data.</text>
</comment>
<keyword evidence="1" id="KW-0812">Transmembrane</keyword>
<dbReference type="Proteomes" id="UP000245670">
    <property type="component" value="Unassembled WGS sequence"/>
</dbReference>
<keyword evidence="1" id="KW-0472">Membrane</keyword>
<evidence type="ECO:0000313" key="3">
    <source>
        <dbReference type="Proteomes" id="UP000245670"/>
    </source>
</evidence>
<protein>
    <submittedName>
        <fullName evidence="2">Uncharacterized protein</fullName>
    </submittedName>
</protein>
<accession>A0A2U2J723</accession>
<dbReference type="EMBL" id="QFFG01000007">
    <property type="protein sequence ID" value="PWG04136.1"/>
    <property type="molecule type" value="Genomic_DNA"/>
</dbReference>
<organism evidence="2 3">
    <name type="scientific">Polaribacter aquimarinus</name>
    <dbReference type="NCBI Taxonomy" id="2100726"/>
    <lineage>
        <taxon>Bacteria</taxon>
        <taxon>Pseudomonadati</taxon>
        <taxon>Bacteroidota</taxon>
        <taxon>Flavobacteriia</taxon>
        <taxon>Flavobacteriales</taxon>
        <taxon>Flavobacteriaceae</taxon>
    </lineage>
</organism>
<feature type="transmembrane region" description="Helical" evidence="1">
    <location>
        <begin position="7"/>
        <end position="28"/>
    </location>
</feature>
<feature type="transmembrane region" description="Helical" evidence="1">
    <location>
        <begin position="34"/>
        <end position="51"/>
    </location>
</feature>
<evidence type="ECO:0000256" key="1">
    <source>
        <dbReference type="SAM" id="Phobius"/>
    </source>
</evidence>
<dbReference type="AlphaFoldDB" id="A0A2U2J723"/>
<evidence type="ECO:0000313" key="2">
    <source>
        <dbReference type="EMBL" id="PWG04136.1"/>
    </source>
</evidence>